<evidence type="ECO:0000256" key="4">
    <source>
        <dbReference type="ARBA" id="ARBA00022475"/>
    </source>
</evidence>
<keyword evidence="4" id="KW-1003">Cell membrane</keyword>
<dbReference type="GO" id="GO:0098552">
    <property type="term" value="C:side of membrane"/>
    <property type="evidence" value="ECO:0007669"/>
    <property type="project" value="UniProtKB-KW"/>
</dbReference>
<evidence type="ECO:0000256" key="3">
    <source>
        <dbReference type="ARBA" id="ARBA00022448"/>
    </source>
</evidence>
<dbReference type="SMART" id="SM00499">
    <property type="entry name" value="AAI"/>
    <property type="match status" value="1"/>
</dbReference>
<dbReference type="GO" id="GO:0008289">
    <property type="term" value="F:lipid binding"/>
    <property type="evidence" value="ECO:0007669"/>
    <property type="project" value="UniProtKB-KW"/>
</dbReference>
<evidence type="ECO:0000259" key="13">
    <source>
        <dbReference type="SMART" id="SM00499"/>
    </source>
</evidence>
<accession>A0ABD1SV62</accession>
<keyword evidence="5" id="KW-0336">GPI-anchor</keyword>
<dbReference type="CDD" id="cd00010">
    <property type="entry name" value="AAI_LTSS"/>
    <property type="match status" value="1"/>
</dbReference>
<evidence type="ECO:0000256" key="1">
    <source>
        <dbReference type="ARBA" id="ARBA00004609"/>
    </source>
</evidence>
<comment type="subcellular location">
    <subcellularLocation>
        <location evidence="1">Cell membrane</location>
        <topology evidence="1">Lipid-anchor</topology>
        <topology evidence="1">GPI-anchor</topology>
    </subcellularLocation>
</comment>
<dbReference type="FunFam" id="1.10.110.10:FF:000001">
    <property type="entry name" value="Bifunctional inhibitor/lipid-transfer protein/seed storage 2S albumin superfamily protein"/>
    <property type="match status" value="1"/>
</dbReference>
<keyword evidence="15" id="KW-1185">Reference proteome</keyword>
<evidence type="ECO:0000256" key="9">
    <source>
        <dbReference type="ARBA" id="ARBA00023180"/>
    </source>
</evidence>
<feature type="compositionally biased region" description="Low complexity" evidence="11">
    <location>
        <begin position="121"/>
        <end position="134"/>
    </location>
</feature>
<evidence type="ECO:0000256" key="6">
    <source>
        <dbReference type="ARBA" id="ARBA00022729"/>
    </source>
</evidence>
<dbReference type="AlphaFoldDB" id="A0ABD1SV62"/>
<keyword evidence="9" id="KW-0325">Glycoprotein</keyword>
<dbReference type="PRINTS" id="PR00382">
    <property type="entry name" value="LIPIDTRNSFER"/>
</dbReference>
<evidence type="ECO:0000256" key="5">
    <source>
        <dbReference type="ARBA" id="ARBA00022622"/>
    </source>
</evidence>
<dbReference type="Pfam" id="PF14368">
    <property type="entry name" value="LTP_2"/>
    <property type="match status" value="1"/>
</dbReference>
<evidence type="ECO:0000313" key="14">
    <source>
        <dbReference type="EMBL" id="KAL2503799.1"/>
    </source>
</evidence>
<dbReference type="InterPro" id="IPR036312">
    <property type="entry name" value="Bifun_inhib/LTP/seed_sf"/>
</dbReference>
<keyword evidence="10" id="KW-0449">Lipoprotein</keyword>
<reference evidence="15" key="1">
    <citation type="submission" date="2024-07" db="EMBL/GenBank/DDBJ databases">
        <title>Two chromosome-level genome assemblies of Korean endemic species Abeliophyllum distichum and Forsythia ovata (Oleaceae).</title>
        <authorList>
            <person name="Jang H."/>
        </authorList>
    </citation>
    <scope>NUCLEOTIDE SEQUENCE [LARGE SCALE GENOMIC DNA]</scope>
</reference>
<evidence type="ECO:0000256" key="11">
    <source>
        <dbReference type="SAM" id="MobiDB-lite"/>
    </source>
</evidence>
<keyword evidence="8" id="KW-1015">Disulfide bond</keyword>
<dbReference type="GO" id="GO:0005886">
    <property type="term" value="C:plasma membrane"/>
    <property type="evidence" value="ECO:0007669"/>
    <property type="project" value="UniProtKB-SubCell"/>
</dbReference>
<dbReference type="Gene3D" id="1.10.110.10">
    <property type="entry name" value="Plant lipid-transfer and hydrophobic proteins"/>
    <property type="match status" value="1"/>
</dbReference>
<gene>
    <name evidence="14" type="ORF">Adt_19420</name>
</gene>
<evidence type="ECO:0000256" key="12">
    <source>
        <dbReference type="SAM" id="SignalP"/>
    </source>
</evidence>
<dbReference type="InterPro" id="IPR000528">
    <property type="entry name" value="Plant_nsLTP"/>
</dbReference>
<dbReference type="SUPFAM" id="SSF47699">
    <property type="entry name" value="Bifunctional inhibitor/lipid-transfer protein/seed storage 2S albumin"/>
    <property type="match status" value="1"/>
</dbReference>
<name>A0ABD1SV62_9LAMI</name>
<feature type="domain" description="Bifunctional inhibitor/plant lipid transfer protein/seed storage helical" evidence="13">
    <location>
        <begin position="40"/>
        <end position="117"/>
    </location>
</feature>
<comment type="similarity">
    <text evidence="2">Belongs to the plant LTP family.</text>
</comment>
<keyword evidence="6 12" id="KW-0732">Signal</keyword>
<feature type="chain" id="PRO_5044807370" evidence="12">
    <location>
        <begin position="21"/>
        <end position="201"/>
    </location>
</feature>
<proteinExistence type="inferred from homology"/>
<evidence type="ECO:0000313" key="15">
    <source>
        <dbReference type="Proteomes" id="UP001604336"/>
    </source>
</evidence>
<dbReference type="PANTHER" id="PTHR33044">
    <property type="entry name" value="BIFUNCTIONAL INHIBITOR/LIPID-TRANSFER PROTEIN/SEED STORAGE 2S ALBUMIN SUPERFAMILY PROTEIN-RELATED"/>
    <property type="match status" value="1"/>
</dbReference>
<keyword evidence="5" id="KW-0472">Membrane</keyword>
<evidence type="ECO:0000256" key="7">
    <source>
        <dbReference type="ARBA" id="ARBA00023121"/>
    </source>
</evidence>
<feature type="compositionally biased region" description="Low complexity" evidence="11">
    <location>
        <begin position="148"/>
        <end position="165"/>
    </location>
</feature>
<comment type="caution">
    <text evidence="14">The sequence shown here is derived from an EMBL/GenBank/DDBJ whole genome shotgun (WGS) entry which is preliminary data.</text>
</comment>
<protein>
    <submittedName>
        <fullName evidence="14">Non-specific lipid-transfer protein-like protein</fullName>
    </submittedName>
</protein>
<dbReference type="EMBL" id="JBFOLK010000006">
    <property type="protein sequence ID" value="KAL2503799.1"/>
    <property type="molecule type" value="Genomic_DNA"/>
</dbReference>
<feature type="region of interest" description="Disordered" evidence="11">
    <location>
        <begin position="121"/>
        <end position="165"/>
    </location>
</feature>
<feature type="signal peptide" evidence="12">
    <location>
        <begin position="1"/>
        <end position="20"/>
    </location>
</feature>
<organism evidence="14 15">
    <name type="scientific">Abeliophyllum distichum</name>
    <dbReference type="NCBI Taxonomy" id="126358"/>
    <lineage>
        <taxon>Eukaryota</taxon>
        <taxon>Viridiplantae</taxon>
        <taxon>Streptophyta</taxon>
        <taxon>Embryophyta</taxon>
        <taxon>Tracheophyta</taxon>
        <taxon>Spermatophyta</taxon>
        <taxon>Magnoliopsida</taxon>
        <taxon>eudicotyledons</taxon>
        <taxon>Gunneridae</taxon>
        <taxon>Pentapetalae</taxon>
        <taxon>asterids</taxon>
        <taxon>lamiids</taxon>
        <taxon>Lamiales</taxon>
        <taxon>Oleaceae</taxon>
        <taxon>Forsythieae</taxon>
        <taxon>Abeliophyllum</taxon>
    </lineage>
</organism>
<feature type="compositionally biased region" description="Pro residues" evidence="11">
    <location>
        <begin position="135"/>
        <end position="147"/>
    </location>
</feature>
<dbReference type="InterPro" id="IPR016140">
    <property type="entry name" value="Bifunc_inhib/LTP/seed_store"/>
</dbReference>
<sequence length="201" mass="20616">MVKFFWVVSCILATWTVVVAGRGHISAPVQPPAPAPVVDCSNLIYDMVDCISYLSVGGGETKPEKSCCSGFKTVLDTDSDCICVALKSSASMGIDVNMTSAMALPSACGINAPPLNCNISTSPGTSPSPGASPANLPPVNAPAPTSPNSPTTSPTPAGPSVPAGALAPSPAGGNLRSLYHMCYHIINPFYCVRYCLHSLMS</sequence>
<evidence type="ECO:0000256" key="10">
    <source>
        <dbReference type="ARBA" id="ARBA00023288"/>
    </source>
</evidence>
<keyword evidence="7" id="KW-0446">Lipid-binding</keyword>
<dbReference type="InterPro" id="IPR043325">
    <property type="entry name" value="LTSS"/>
</dbReference>
<evidence type="ECO:0000256" key="2">
    <source>
        <dbReference type="ARBA" id="ARBA00009748"/>
    </source>
</evidence>
<evidence type="ECO:0000256" key="8">
    <source>
        <dbReference type="ARBA" id="ARBA00023157"/>
    </source>
</evidence>
<keyword evidence="3" id="KW-0813">Transport</keyword>
<dbReference type="Proteomes" id="UP001604336">
    <property type="component" value="Unassembled WGS sequence"/>
</dbReference>